<feature type="domain" description="Retroviral polymerase SH3-like" evidence="2">
    <location>
        <begin position="314"/>
        <end position="369"/>
    </location>
</feature>
<dbReference type="AlphaFoldDB" id="A0A699JNY4"/>
<protein>
    <recommendedName>
        <fullName evidence="2">Retroviral polymerase SH3-like domain-containing protein</fullName>
    </recommendedName>
</protein>
<comment type="caution">
    <text evidence="3">The sequence shown here is derived from an EMBL/GenBank/DDBJ whole genome shotgun (WGS) entry which is preliminary data.</text>
</comment>
<dbReference type="InterPro" id="IPR036397">
    <property type="entry name" value="RNaseH_sf"/>
</dbReference>
<feature type="compositionally biased region" description="Polar residues" evidence="1">
    <location>
        <begin position="458"/>
        <end position="470"/>
    </location>
</feature>
<feature type="non-terminal residue" evidence="3">
    <location>
        <position position="1"/>
    </location>
</feature>
<sequence>YHSESDSKSLSQSSLSDRSQPSGEYHVVPPPIIGNFMPPKPNLVFHTAPIAVETTHSAFTVQPSPAKPAQDISHATRPMAPIIKDKVSDSEDEFESNDPQILTKSKPVYVTAARPVNAAVPKIMATKPRHARSLHTKTNSNIRRHKTRSKFLKISNSSLKVTAAHANIVSAAKGKKGKWGNLQHALKDKGVIDSGCSRHMTGNISYFRFTWVFFLTTKDETSSILKTFVTGLENRLSLKVKQNGIAERKNRTLIEAARTMLTDSLLPIPFWAEAVNTACYVQNWVLVTKPQNKTLYEVLHGRPPSIGFKRPFGCPVTILNTLDSLGKFEGKVDEGFLVGYFMNSKAFRVFNSQTRIVQETLHVNFLENKANIAGTGPTWLFDIDSLTRTMNYQPVTAGNQSNPNAGFQEEFNAGKIGKEATQQYMLFSVWSTGSTNPQNKEGDATFDGNEHSAKHPESTVNLPPSSSALSREQDDITKKRHKGKSHVDYFTGNRDFNEDFEDYSEDISNDVSAVGLIVPTAGQNYSNSTNPISVAGPSNSNTSLIHGNSSFQDASHSHDMLENKDIVYFDHENVGAKADFNNLETSITVSPIPTTRIHNAHPISQIIGNLSSTTQTRSMVKILEIKVESHRSLMKTSILACLHAFFHKRN</sequence>
<dbReference type="EMBL" id="BKCJ010427726">
    <property type="protein sequence ID" value="GFA45876.1"/>
    <property type="molecule type" value="Genomic_DNA"/>
</dbReference>
<gene>
    <name evidence="3" type="ORF">Tci_617848</name>
</gene>
<reference evidence="3" key="1">
    <citation type="journal article" date="2019" name="Sci. Rep.">
        <title>Draft genome of Tanacetum cinerariifolium, the natural source of mosquito coil.</title>
        <authorList>
            <person name="Yamashiro T."/>
            <person name="Shiraishi A."/>
            <person name="Satake H."/>
            <person name="Nakayama K."/>
        </authorList>
    </citation>
    <scope>NUCLEOTIDE SEQUENCE</scope>
</reference>
<evidence type="ECO:0000259" key="2">
    <source>
        <dbReference type="Pfam" id="PF25597"/>
    </source>
</evidence>
<dbReference type="Gene3D" id="3.30.420.10">
    <property type="entry name" value="Ribonuclease H-like superfamily/Ribonuclease H"/>
    <property type="match status" value="1"/>
</dbReference>
<accession>A0A699JNY4</accession>
<dbReference type="InterPro" id="IPR039537">
    <property type="entry name" value="Retrotran_Ty1/copia-like"/>
</dbReference>
<dbReference type="PANTHER" id="PTHR42648">
    <property type="entry name" value="TRANSPOSASE, PUTATIVE-RELATED"/>
    <property type="match status" value="1"/>
</dbReference>
<name>A0A699JNY4_TANCI</name>
<dbReference type="Pfam" id="PF25597">
    <property type="entry name" value="SH3_retrovirus"/>
    <property type="match status" value="1"/>
</dbReference>
<evidence type="ECO:0000256" key="1">
    <source>
        <dbReference type="SAM" id="MobiDB-lite"/>
    </source>
</evidence>
<dbReference type="InterPro" id="IPR012337">
    <property type="entry name" value="RNaseH-like_sf"/>
</dbReference>
<feature type="region of interest" description="Disordered" evidence="1">
    <location>
        <begin position="1"/>
        <end position="27"/>
    </location>
</feature>
<dbReference type="InterPro" id="IPR057670">
    <property type="entry name" value="SH3_retrovirus"/>
</dbReference>
<feature type="non-terminal residue" evidence="3">
    <location>
        <position position="650"/>
    </location>
</feature>
<dbReference type="GO" id="GO:0003676">
    <property type="term" value="F:nucleic acid binding"/>
    <property type="evidence" value="ECO:0007669"/>
    <property type="project" value="InterPro"/>
</dbReference>
<organism evidence="3">
    <name type="scientific">Tanacetum cinerariifolium</name>
    <name type="common">Dalmatian daisy</name>
    <name type="synonym">Chrysanthemum cinerariifolium</name>
    <dbReference type="NCBI Taxonomy" id="118510"/>
    <lineage>
        <taxon>Eukaryota</taxon>
        <taxon>Viridiplantae</taxon>
        <taxon>Streptophyta</taxon>
        <taxon>Embryophyta</taxon>
        <taxon>Tracheophyta</taxon>
        <taxon>Spermatophyta</taxon>
        <taxon>Magnoliopsida</taxon>
        <taxon>eudicotyledons</taxon>
        <taxon>Gunneridae</taxon>
        <taxon>Pentapetalae</taxon>
        <taxon>asterids</taxon>
        <taxon>campanulids</taxon>
        <taxon>Asterales</taxon>
        <taxon>Asteraceae</taxon>
        <taxon>Asteroideae</taxon>
        <taxon>Anthemideae</taxon>
        <taxon>Anthemidinae</taxon>
        <taxon>Tanacetum</taxon>
    </lineage>
</organism>
<dbReference type="SUPFAM" id="SSF53098">
    <property type="entry name" value="Ribonuclease H-like"/>
    <property type="match status" value="1"/>
</dbReference>
<feature type="region of interest" description="Disordered" evidence="1">
    <location>
        <begin position="432"/>
        <end position="486"/>
    </location>
</feature>
<dbReference type="PANTHER" id="PTHR42648:SF32">
    <property type="entry name" value="RIBONUCLEASE H-LIKE DOMAIN, GAG-PRE-INTEGRASE DOMAIN PROTEIN-RELATED"/>
    <property type="match status" value="1"/>
</dbReference>
<feature type="compositionally biased region" description="Basic and acidic residues" evidence="1">
    <location>
        <begin position="440"/>
        <end position="457"/>
    </location>
</feature>
<proteinExistence type="predicted"/>
<feature type="compositionally biased region" description="Low complexity" evidence="1">
    <location>
        <begin position="8"/>
        <end position="22"/>
    </location>
</feature>
<evidence type="ECO:0000313" key="3">
    <source>
        <dbReference type="EMBL" id="GFA45876.1"/>
    </source>
</evidence>